<dbReference type="GO" id="GO:0004222">
    <property type="term" value="F:metalloendopeptidase activity"/>
    <property type="evidence" value="ECO:0007669"/>
    <property type="project" value="InterPro"/>
</dbReference>
<evidence type="ECO:0000256" key="1">
    <source>
        <dbReference type="SAM" id="MobiDB-lite"/>
    </source>
</evidence>
<gene>
    <name evidence="3" type="ORF">HPB52_013502</name>
</gene>
<keyword evidence="4" id="KW-1185">Reference proteome</keyword>
<accession>A0A9D4SWX3</accession>
<dbReference type="VEuPathDB" id="VectorBase:RSAN_027891"/>
<dbReference type="EMBL" id="JABSTV010001250">
    <property type="protein sequence ID" value="KAH7956902.1"/>
    <property type="molecule type" value="Genomic_DNA"/>
</dbReference>
<dbReference type="Proteomes" id="UP000821837">
    <property type="component" value="Unassembled WGS sequence"/>
</dbReference>
<dbReference type="PROSITE" id="PS51885">
    <property type="entry name" value="NEPRILYSIN"/>
    <property type="match status" value="1"/>
</dbReference>
<organism evidence="3 4">
    <name type="scientific">Rhipicephalus sanguineus</name>
    <name type="common">Brown dog tick</name>
    <name type="synonym">Ixodes sanguineus</name>
    <dbReference type="NCBI Taxonomy" id="34632"/>
    <lineage>
        <taxon>Eukaryota</taxon>
        <taxon>Metazoa</taxon>
        <taxon>Ecdysozoa</taxon>
        <taxon>Arthropoda</taxon>
        <taxon>Chelicerata</taxon>
        <taxon>Arachnida</taxon>
        <taxon>Acari</taxon>
        <taxon>Parasitiformes</taxon>
        <taxon>Ixodida</taxon>
        <taxon>Ixodoidea</taxon>
        <taxon>Ixodidae</taxon>
        <taxon>Rhipicephalinae</taxon>
        <taxon>Rhipicephalus</taxon>
        <taxon>Rhipicephalus</taxon>
    </lineage>
</organism>
<dbReference type="GO" id="GO:0016485">
    <property type="term" value="P:protein processing"/>
    <property type="evidence" value="ECO:0007669"/>
    <property type="project" value="TreeGrafter"/>
</dbReference>
<feature type="compositionally biased region" description="Low complexity" evidence="1">
    <location>
        <begin position="43"/>
        <end position="57"/>
    </location>
</feature>
<feature type="compositionally biased region" description="Basic and acidic residues" evidence="1">
    <location>
        <begin position="62"/>
        <end position="77"/>
    </location>
</feature>
<feature type="region of interest" description="Disordered" evidence="1">
    <location>
        <begin position="114"/>
        <end position="150"/>
    </location>
</feature>
<reference evidence="3" key="1">
    <citation type="journal article" date="2020" name="Cell">
        <title>Large-Scale Comparative Analyses of Tick Genomes Elucidate Their Genetic Diversity and Vector Capacities.</title>
        <authorList>
            <consortium name="Tick Genome and Microbiome Consortium (TIGMIC)"/>
            <person name="Jia N."/>
            <person name="Wang J."/>
            <person name="Shi W."/>
            <person name="Du L."/>
            <person name="Sun Y."/>
            <person name="Zhan W."/>
            <person name="Jiang J.F."/>
            <person name="Wang Q."/>
            <person name="Zhang B."/>
            <person name="Ji P."/>
            <person name="Bell-Sakyi L."/>
            <person name="Cui X.M."/>
            <person name="Yuan T.T."/>
            <person name="Jiang B.G."/>
            <person name="Yang W.F."/>
            <person name="Lam T.T."/>
            <person name="Chang Q.C."/>
            <person name="Ding S.J."/>
            <person name="Wang X.J."/>
            <person name="Zhu J.G."/>
            <person name="Ruan X.D."/>
            <person name="Zhao L."/>
            <person name="Wei J.T."/>
            <person name="Ye R.Z."/>
            <person name="Que T.C."/>
            <person name="Du C.H."/>
            <person name="Zhou Y.H."/>
            <person name="Cheng J.X."/>
            <person name="Dai P.F."/>
            <person name="Guo W.B."/>
            <person name="Han X.H."/>
            <person name="Huang E.J."/>
            <person name="Li L.F."/>
            <person name="Wei W."/>
            <person name="Gao Y.C."/>
            <person name="Liu J.Z."/>
            <person name="Shao H.Z."/>
            <person name="Wang X."/>
            <person name="Wang C.C."/>
            <person name="Yang T.C."/>
            <person name="Huo Q.B."/>
            <person name="Li W."/>
            <person name="Chen H.Y."/>
            <person name="Chen S.E."/>
            <person name="Zhou L.G."/>
            <person name="Ni X.B."/>
            <person name="Tian J.H."/>
            <person name="Sheng Y."/>
            <person name="Liu T."/>
            <person name="Pan Y.S."/>
            <person name="Xia L.Y."/>
            <person name="Li J."/>
            <person name="Zhao F."/>
            <person name="Cao W.C."/>
        </authorList>
    </citation>
    <scope>NUCLEOTIDE SEQUENCE</scope>
    <source>
        <strain evidence="3">Rsan-2018</strain>
    </source>
</reference>
<feature type="compositionally biased region" description="Polar residues" evidence="1">
    <location>
        <begin position="16"/>
        <end position="25"/>
    </location>
</feature>
<name>A0A9D4SWX3_RHISA</name>
<comment type="caution">
    <text evidence="3">The sequence shown here is derived from an EMBL/GenBank/DDBJ whole genome shotgun (WGS) entry which is preliminary data.</text>
</comment>
<protein>
    <submittedName>
        <fullName evidence="3">Uncharacterized protein</fullName>
    </submittedName>
</protein>
<feature type="transmembrane region" description="Helical" evidence="2">
    <location>
        <begin position="170"/>
        <end position="193"/>
    </location>
</feature>
<proteinExistence type="predicted"/>
<evidence type="ECO:0000313" key="3">
    <source>
        <dbReference type="EMBL" id="KAH7956902.1"/>
    </source>
</evidence>
<feature type="compositionally biased region" description="Low complexity" evidence="1">
    <location>
        <begin position="125"/>
        <end position="144"/>
    </location>
</feature>
<dbReference type="SUPFAM" id="SSF55486">
    <property type="entry name" value="Metalloproteases ('zincins'), catalytic domain"/>
    <property type="match status" value="2"/>
</dbReference>
<dbReference type="AlphaFoldDB" id="A0A9D4SWX3"/>
<dbReference type="InterPro" id="IPR000718">
    <property type="entry name" value="Peptidase_M13"/>
</dbReference>
<keyword evidence="2" id="KW-1133">Transmembrane helix</keyword>
<feature type="region of interest" description="Disordered" evidence="1">
    <location>
        <begin position="1"/>
        <end position="96"/>
    </location>
</feature>
<sequence>MNEATPSGRKARPQEDSTSLESHCTPNDHADGSDVSRPAVHGVTSRTSATSVTASRAGETVPAKEHIAPSAPHEQERGTATLDGPKLPVTGATLSRPVPWLPRSRMAEVHLATRGANRASPGMPSAELSSARSASERGSSGRLAPHSHFQPMSNSVRSLQANLRPTVQPFAVVIIVAHITTSIGASLLMVVLFAKRYGSAGGMCRSLECLEYAKLLTSSIDTTVSPCNSFTRFVCGNWERNNELSVRETLYVRALDRMTRHLFTVEVPSSGQNSVQRAVAVHADATRVDLVHTLMYTSLRLGWDVVLRLVPRLSEERTTLLVNPGRAFQHLVYRRPNVGEAFDVYFNTLKKVFGSGDNDEANIPETTLVEDIIRRNLTTTYMLRTPRRVLSEATYVPLAGHRWKVALSNLTLNVRNLEFVTTALEYVVEFLNFWQAMGERQAHYLTSWAVVQVAALYANRELIVSYHGGCTMRALAYHGAFCVGSAYAFSHRAVLLHYNEEVASALGLLLLEAYSSAYVGVSGGDRFGNLTACVTTGSSDQLDSKATVAMALTAAALFDAYADEDPLPANAPSLERFTGAQMLFVSLCFALCESGRSNSGICDSALRNVAAFADAFQCSQQAPMNPSHRCKLP</sequence>
<reference evidence="3" key="2">
    <citation type="submission" date="2021-09" db="EMBL/GenBank/DDBJ databases">
        <authorList>
            <person name="Jia N."/>
            <person name="Wang J."/>
            <person name="Shi W."/>
            <person name="Du L."/>
            <person name="Sun Y."/>
            <person name="Zhan W."/>
            <person name="Jiang J."/>
            <person name="Wang Q."/>
            <person name="Zhang B."/>
            <person name="Ji P."/>
            <person name="Sakyi L.B."/>
            <person name="Cui X."/>
            <person name="Yuan T."/>
            <person name="Jiang B."/>
            <person name="Yang W."/>
            <person name="Lam T.T.-Y."/>
            <person name="Chang Q."/>
            <person name="Ding S."/>
            <person name="Wang X."/>
            <person name="Zhu J."/>
            <person name="Ruan X."/>
            <person name="Zhao L."/>
            <person name="Wei J."/>
            <person name="Que T."/>
            <person name="Du C."/>
            <person name="Cheng J."/>
            <person name="Dai P."/>
            <person name="Han X."/>
            <person name="Huang E."/>
            <person name="Gao Y."/>
            <person name="Liu J."/>
            <person name="Shao H."/>
            <person name="Ye R."/>
            <person name="Li L."/>
            <person name="Wei W."/>
            <person name="Wang X."/>
            <person name="Wang C."/>
            <person name="Huo Q."/>
            <person name="Li W."/>
            <person name="Guo W."/>
            <person name="Chen H."/>
            <person name="Chen S."/>
            <person name="Zhou L."/>
            <person name="Zhou L."/>
            <person name="Ni X."/>
            <person name="Tian J."/>
            <person name="Zhou Y."/>
            <person name="Sheng Y."/>
            <person name="Liu T."/>
            <person name="Pan Y."/>
            <person name="Xia L."/>
            <person name="Li J."/>
            <person name="Zhao F."/>
            <person name="Cao W."/>
        </authorList>
    </citation>
    <scope>NUCLEOTIDE SEQUENCE</scope>
    <source>
        <strain evidence="3">Rsan-2018</strain>
        <tissue evidence="3">Larvae</tissue>
    </source>
</reference>
<evidence type="ECO:0000256" key="2">
    <source>
        <dbReference type="SAM" id="Phobius"/>
    </source>
</evidence>
<keyword evidence="2" id="KW-0812">Transmembrane</keyword>
<keyword evidence="2" id="KW-0472">Membrane</keyword>
<dbReference type="InterPro" id="IPR024079">
    <property type="entry name" value="MetalloPept_cat_dom_sf"/>
</dbReference>
<dbReference type="GO" id="GO:0005886">
    <property type="term" value="C:plasma membrane"/>
    <property type="evidence" value="ECO:0007669"/>
    <property type="project" value="TreeGrafter"/>
</dbReference>
<dbReference type="PANTHER" id="PTHR11733:SF241">
    <property type="entry name" value="GH26575P-RELATED"/>
    <property type="match status" value="1"/>
</dbReference>
<dbReference type="PANTHER" id="PTHR11733">
    <property type="entry name" value="ZINC METALLOPROTEASE FAMILY M13 NEPRILYSIN-RELATED"/>
    <property type="match status" value="1"/>
</dbReference>
<dbReference type="Gene3D" id="3.40.390.10">
    <property type="entry name" value="Collagenase (Catalytic Domain)"/>
    <property type="match status" value="2"/>
</dbReference>
<evidence type="ECO:0000313" key="4">
    <source>
        <dbReference type="Proteomes" id="UP000821837"/>
    </source>
</evidence>